<organism evidence="2 3">
    <name type="scientific">Tenacibaculum jejuense</name>
    <dbReference type="NCBI Taxonomy" id="584609"/>
    <lineage>
        <taxon>Bacteria</taxon>
        <taxon>Pseudomonadati</taxon>
        <taxon>Bacteroidota</taxon>
        <taxon>Flavobacteriia</taxon>
        <taxon>Flavobacteriales</taxon>
        <taxon>Flavobacteriaceae</taxon>
        <taxon>Tenacibaculum</taxon>
    </lineage>
</organism>
<dbReference type="Pfam" id="PF01551">
    <property type="entry name" value="Peptidase_M23"/>
    <property type="match status" value="1"/>
</dbReference>
<feature type="domain" description="LysM" evidence="1">
    <location>
        <begin position="239"/>
        <end position="283"/>
    </location>
</feature>
<dbReference type="Pfam" id="PF01476">
    <property type="entry name" value="LysM"/>
    <property type="match status" value="1"/>
</dbReference>
<dbReference type="Gene3D" id="3.10.350.10">
    <property type="entry name" value="LysM domain"/>
    <property type="match status" value="1"/>
</dbReference>
<accession>A0A238UB59</accession>
<protein>
    <recommendedName>
        <fullName evidence="1">LysM domain-containing protein</fullName>
    </recommendedName>
</protein>
<dbReference type="InterPro" id="IPR018392">
    <property type="entry name" value="LysM"/>
</dbReference>
<dbReference type="CDD" id="cd00118">
    <property type="entry name" value="LysM"/>
    <property type="match status" value="1"/>
</dbReference>
<dbReference type="EMBL" id="LT899436">
    <property type="protein sequence ID" value="SNR16437.1"/>
    <property type="molecule type" value="Genomic_DNA"/>
</dbReference>
<dbReference type="SUPFAM" id="SSF54106">
    <property type="entry name" value="LysM domain"/>
    <property type="match status" value="1"/>
</dbReference>
<dbReference type="InterPro" id="IPR050570">
    <property type="entry name" value="Cell_wall_metabolism_enzyme"/>
</dbReference>
<dbReference type="GO" id="GO:0004222">
    <property type="term" value="F:metalloendopeptidase activity"/>
    <property type="evidence" value="ECO:0007669"/>
    <property type="project" value="TreeGrafter"/>
</dbReference>
<dbReference type="SUPFAM" id="SSF51261">
    <property type="entry name" value="Duplicated hybrid motif"/>
    <property type="match status" value="1"/>
</dbReference>
<dbReference type="CDD" id="cd12797">
    <property type="entry name" value="M23_peptidase"/>
    <property type="match status" value="1"/>
</dbReference>
<dbReference type="AlphaFoldDB" id="A0A238UB59"/>
<dbReference type="Gene3D" id="2.70.70.10">
    <property type="entry name" value="Glucose Permease (Domain IIA)"/>
    <property type="match status" value="1"/>
</dbReference>
<name>A0A238UB59_9FLAO</name>
<gene>
    <name evidence="2" type="ORF">TJEJU_2759</name>
</gene>
<dbReference type="KEGG" id="tje:TJEJU_2759"/>
<dbReference type="InterPro" id="IPR016047">
    <property type="entry name" value="M23ase_b-sheet_dom"/>
</dbReference>
<dbReference type="Proteomes" id="UP000215214">
    <property type="component" value="Chromosome TJEJU"/>
</dbReference>
<dbReference type="InterPro" id="IPR011055">
    <property type="entry name" value="Dup_hybrid_motif"/>
</dbReference>
<dbReference type="InterPro" id="IPR036779">
    <property type="entry name" value="LysM_dom_sf"/>
</dbReference>
<dbReference type="PROSITE" id="PS51782">
    <property type="entry name" value="LYSM"/>
    <property type="match status" value="1"/>
</dbReference>
<evidence type="ECO:0000313" key="2">
    <source>
        <dbReference type="EMBL" id="SNR16437.1"/>
    </source>
</evidence>
<evidence type="ECO:0000259" key="1">
    <source>
        <dbReference type="PROSITE" id="PS51782"/>
    </source>
</evidence>
<proteinExistence type="predicted"/>
<sequence length="283" mass="32690">MIGQKKLKNTKIVKNYINYIQTDSLEKDKMIKDLNDECFAENWVTTQFTAYRNTNIKFPFKIEFSDSTYASPISKKYVITSRYGWRRNRPHRGIDIDLVIGDSVFSILPGKVRFAGRSSGYGRTVVIRHNNGLETVYAHLSGFKVKKNEFVKKGQVIALGGNSGRSRGSHLHLETRYKGIAINPEYLLDFSSDHKIRGKNLWVTRDWAKTYYHSSKRQSRLVTLDSYEKALAYKNRKRKVYIVKSGDTLSGIAYRNRTSISRICKTNKIRKTTTLRIGQKLII</sequence>
<dbReference type="SMART" id="SM00257">
    <property type="entry name" value="LysM"/>
    <property type="match status" value="1"/>
</dbReference>
<reference evidence="2 3" key="1">
    <citation type="submission" date="2017-07" db="EMBL/GenBank/DDBJ databases">
        <authorList>
            <person name="Sun Z.S."/>
            <person name="Albrecht U."/>
            <person name="Echele G."/>
            <person name="Lee C.C."/>
        </authorList>
    </citation>
    <scope>NUCLEOTIDE SEQUENCE [LARGE SCALE GENOMIC DNA]</scope>
    <source>
        <strain evidence="3">type strain: KCTC 22618</strain>
    </source>
</reference>
<evidence type="ECO:0000313" key="3">
    <source>
        <dbReference type="Proteomes" id="UP000215214"/>
    </source>
</evidence>
<keyword evidence="3" id="KW-1185">Reference proteome</keyword>
<dbReference type="PANTHER" id="PTHR21666">
    <property type="entry name" value="PEPTIDASE-RELATED"/>
    <property type="match status" value="1"/>
</dbReference>
<dbReference type="PANTHER" id="PTHR21666:SF270">
    <property type="entry name" value="MUREIN HYDROLASE ACTIVATOR ENVC"/>
    <property type="match status" value="1"/>
</dbReference>